<feature type="domain" description="Reverse transcriptase zinc-binding" evidence="1">
    <location>
        <begin position="240"/>
        <end position="330"/>
    </location>
</feature>
<dbReference type="EMBL" id="LXQA010003753">
    <property type="protein sequence ID" value="MCH82487.1"/>
    <property type="molecule type" value="Genomic_DNA"/>
</dbReference>
<dbReference type="PANTHER" id="PTHR33116:SF86">
    <property type="entry name" value="REVERSE TRANSCRIPTASE DOMAIN-CONTAINING PROTEIN"/>
    <property type="match status" value="1"/>
</dbReference>
<feature type="non-terminal residue" evidence="2">
    <location>
        <position position="392"/>
    </location>
</feature>
<protein>
    <submittedName>
        <fullName evidence="2">RNA-directed DNA polymerase (Reverse transcriptase)</fullName>
    </submittedName>
</protein>
<proteinExistence type="predicted"/>
<keyword evidence="3" id="KW-1185">Reference proteome</keyword>
<evidence type="ECO:0000259" key="1">
    <source>
        <dbReference type="Pfam" id="PF13966"/>
    </source>
</evidence>
<dbReference type="Proteomes" id="UP000265520">
    <property type="component" value="Unassembled WGS sequence"/>
</dbReference>
<organism evidence="2 3">
    <name type="scientific">Trifolium medium</name>
    <dbReference type="NCBI Taxonomy" id="97028"/>
    <lineage>
        <taxon>Eukaryota</taxon>
        <taxon>Viridiplantae</taxon>
        <taxon>Streptophyta</taxon>
        <taxon>Embryophyta</taxon>
        <taxon>Tracheophyta</taxon>
        <taxon>Spermatophyta</taxon>
        <taxon>Magnoliopsida</taxon>
        <taxon>eudicotyledons</taxon>
        <taxon>Gunneridae</taxon>
        <taxon>Pentapetalae</taxon>
        <taxon>rosids</taxon>
        <taxon>fabids</taxon>
        <taxon>Fabales</taxon>
        <taxon>Fabaceae</taxon>
        <taxon>Papilionoideae</taxon>
        <taxon>50 kb inversion clade</taxon>
        <taxon>NPAAA clade</taxon>
        <taxon>Hologalegina</taxon>
        <taxon>IRL clade</taxon>
        <taxon>Trifolieae</taxon>
        <taxon>Trifolium</taxon>
    </lineage>
</organism>
<evidence type="ECO:0000313" key="3">
    <source>
        <dbReference type="Proteomes" id="UP000265520"/>
    </source>
</evidence>
<keyword evidence="2" id="KW-0695">RNA-directed DNA polymerase</keyword>
<reference evidence="2 3" key="1">
    <citation type="journal article" date="2018" name="Front. Plant Sci.">
        <title>Red Clover (Trifolium pratense) and Zigzag Clover (T. medium) - A Picture of Genomic Similarities and Differences.</title>
        <authorList>
            <person name="Dluhosova J."/>
            <person name="Istvanek J."/>
            <person name="Nedelnik J."/>
            <person name="Repkova J."/>
        </authorList>
    </citation>
    <scope>NUCLEOTIDE SEQUENCE [LARGE SCALE GENOMIC DNA]</scope>
    <source>
        <strain evidence="3">cv. 10/8</strain>
        <tissue evidence="2">Leaf</tissue>
    </source>
</reference>
<sequence length="392" mass="46197">MGTGKYLGLPSTIGRKKKAIFGYVRDRVWQKIQHWSGKHLSKARREVLIKSVAQAIPTYCMSTFLLPTTLGEEIQRMINSFWWGTNRRQGRGINWLSWDKLTMQKEFGGMGFRHLYGFNLAMLGKQGHNPSFIWRSIYSSHVIVKGGLRWCIGDGTRINMWLDPWLRNAENPFTTSSIIQGHENMRVADLMRQGAINSWDWDIIRAMMNERDQQEIARVTLTQGVVEDRMVWRFNNKGIYTVKSAYRYAMETLVDNEEYRAPGNWLDMWKLKIPQRVKIFLWRMLMGCLPTRVRLQSKGVDCSENCPHCENNFENEWHLFIGCHKAKLVWEGAGLWNMIENLTQNALSFNDLIFSVFKQQQQHVIIDTIMMLWCLWKRRNEKIWENAEQLVH</sequence>
<keyword evidence="2" id="KW-0808">Transferase</keyword>
<gene>
    <name evidence="2" type="ORF">A2U01_0003295</name>
</gene>
<comment type="caution">
    <text evidence="2">The sequence shown here is derived from an EMBL/GenBank/DDBJ whole genome shotgun (WGS) entry which is preliminary data.</text>
</comment>
<dbReference type="InterPro" id="IPR026960">
    <property type="entry name" value="RVT-Znf"/>
</dbReference>
<evidence type="ECO:0000313" key="2">
    <source>
        <dbReference type="EMBL" id="MCH82487.1"/>
    </source>
</evidence>
<dbReference type="PANTHER" id="PTHR33116">
    <property type="entry name" value="REVERSE TRANSCRIPTASE ZINC-BINDING DOMAIN-CONTAINING PROTEIN-RELATED-RELATED"/>
    <property type="match status" value="1"/>
</dbReference>
<keyword evidence="2" id="KW-0548">Nucleotidyltransferase</keyword>
<dbReference type="GO" id="GO:0003964">
    <property type="term" value="F:RNA-directed DNA polymerase activity"/>
    <property type="evidence" value="ECO:0007669"/>
    <property type="project" value="UniProtKB-KW"/>
</dbReference>
<name>A0A392M503_9FABA</name>
<accession>A0A392M503</accession>
<dbReference type="AlphaFoldDB" id="A0A392M503"/>
<dbReference type="Pfam" id="PF13966">
    <property type="entry name" value="zf-RVT"/>
    <property type="match status" value="1"/>
</dbReference>